<accession>A0A815C3Q7</accession>
<evidence type="ECO:0000313" key="6">
    <source>
        <dbReference type="EMBL" id="CAF1281750.1"/>
    </source>
</evidence>
<evidence type="ECO:0000256" key="2">
    <source>
        <dbReference type="ARBA" id="ARBA00022690"/>
    </source>
</evidence>
<feature type="chain" id="PRO_5036227015" evidence="4">
    <location>
        <begin position="23"/>
        <end position="212"/>
    </location>
</feature>
<evidence type="ECO:0000313" key="9">
    <source>
        <dbReference type="Proteomes" id="UP000663860"/>
    </source>
</evidence>
<keyword evidence="4" id="KW-0732">Signal</keyword>
<dbReference type="PANTHER" id="PTHR33091:SF69">
    <property type="entry name" value="INHIBITOR OF TRYPSIN AND HAGEMAN FACTOR-LIKE"/>
    <property type="match status" value="1"/>
</dbReference>
<dbReference type="Proteomes" id="UP000663868">
    <property type="component" value="Unassembled WGS sequence"/>
</dbReference>
<dbReference type="Pfam" id="PF09619">
    <property type="entry name" value="YscW"/>
    <property type="match status" value="1"/>
</dbReference>
<dbReference type="Pfam" id="PF00280">
    <property type="entry name" value="potato_inhibit"/>
    <property type="match status" value="1"/>
</dbReference>
<gene>
    <name evidence="6" type="ORF">IZO911_LOCUS33008</name>
    <name evidence="5" type="ORF">JYZ213_LOCUS29045</name>
    <name evidence="7" type="ORF">KXQ929_LOCUS24477</name>
    <name evidence="8" type="ORF">OXD698_LOCUS26460</name>
</gene>
<dbReference type="Proteomes" id="UP000663844">
    <property type="component" value="Unassembled WGS sequence"/>
</dbReference>
<dbReference type="PRINTS" id="PR00292">
    <property type="entry name" value="POTATOINHBTR"/>
</dbReference>
<dbReference type="InterPro" id="IPR039366">
    <property type="entry name" value="Pilotin"/>
</dbReference>
<organism evidence="6 9">
    <name type="scientific">Adineta steineri</name>
    <dbReference type="NCBI Taxonomy" id="433720"/>
    <lineage>
        <taxon>Eukaryota</taxon>
        <taxon>Metazoa</taxon>
        <taxon>Spiralia</taxon>
        <taxon>Gnathifera</taxon>
        <taxon>Rotifera</taxon>
        <taxon>Eurotatoria</taxon>
        <taxon>Bdelloidea</taxon>
        <taxon>Adinetida</taxon>
        <taxon>Adinetidae</taxon>
        <taxon>Adineta</taxon>
    </lineage>
</organism>
<dbReference type="Proteomes" id="UP000663860">
    <property type="component" value="Unassembled WGS sequence"/>
</dbReference>
<dbReference type="GO" id="GO:0004867">
    <property type="term" value="F:serine-type endopeptidase inhibitor activity"/>
    <property type="evidence" value="ECO:0007669"/>
    <property type="project" value="UniProtKB-KW"/>
</dbReference>
<evidence type="ECO:0000256" key="3">
    <source>
        <dbReference type="ARBA" id="ARBA00022900"/>
    </source>
</evidence>
<keyword evidence="2" id="KW-0646">Protease inhibitor</keyword>
<dbReference type="EMBL" id="CAJNOE010000590">
    <property type="protein sequence ID" value="CAF1281750.1"/>
    <property type="molecule type" value="Genomic_DNA"/>
</dbReference>
<sequence>MNTLRTLCFLIVTVSMLALNGAALTCKDGQKVFIRGSIIFPDGSKTLIESDAKLSVELQDIAHADAAAKVITKVIDDIAEFPKEFTIKFLPSQITEGHRYSLSVSIRNKKNELLYINDVIAQVTPLGTGRTKYIDVPVILIKKTAPPASKQQWPELVGKNGEDAVKIIKQETGFTNVLTIQEGSPMTMDFRTDRVRVIITDKDIVASTPTIG</sequence>
<dbReference type="SUPFAM" id="SSF54654">
    <property type="entry name" value="CI-2 family of serine protease inhibitors"/>
    <property type="match status" value="1"/>
</dbReference>
<comment type="similarity">
    <text evidence="1">Belongs to the protease inhibitor I13 (potato type I serine protease inhibitor) family.</text>
</comment>
<comment type="caution">
    <text evidence="6">The sequence shown here is derived from an EMBL/GenBank/DDBJ whole genome shotgun (WGS) entry which is preliminary data.</text>
</comment>
<dbReference type="EMBL" id="CAJOBB010002035">
    <property type="protein sequence ID" value="CAF3931233.1"/>
    <property type="molecule type" value="Genomic_DNA"/>
</dbReference>
<dbReference type="Gene3D" id="3.30.10.10">
    <property type="entry name" value="Trypsin Inhibitor V, subunit A"/>
    <property type="match status" value="1"/>
</dbReference>
<feature type="signal peptide" evidence="4">
    <location>
        <begin position="1"/>
        <end position="22"/>
    </location>
</feature>
<dbReference type="EMBL" id="CAJOAZ010002638">
    <property type="protein sequence ID" value="CAF3947027.1"/>
    <property type="molecule type" value="Genomic_DNA"/>
</dbReference>
<dbReference type="InterPro" id="IPR000864">
    <property type="entry name" value="Prot_inh_pot1"/>
</dbReference>
<dbReference type="InterPro" id="IPR036354">
    <property type="entry name" value="Prot_inh_pot1_sf"/>
</dbReference>
<dbReference type="AlphaFoldDB" id="A0A815C3Q7"/>
<dbReference type="EMBL" id="CAJNOG010000435">
    <property type="protein sequence ID" value="CAF1240489.1"/>
    <property type="molecule type" value="Genomic_DNA"/>
</dbReference>
<evidence type="ECO:0000313" key="8">
    <source>
        <dbReference type="EMBL" id="CAF3947027.1"/>
    </source>
</evidence>
<evidence type="ECO:0000256" key="4">
    <source>
        <dbReference type="SAM" id="SignalP"/>
    </source>
</evidence>
<proteinExistence type="inferred from homology"/>
<dbReference type="GO" id="GO:0009611">
    <property type="term" value="P:response to wounding"/>
    <property type="evidence" value="ECO:0007669"/>
    <property type="project" value="InterPro"/>
</dbReference>
<name>A0A815C3Q7_9BILA</name>
<dbReference type="PROSITE" id="PS00285">
    <property type="entry name" value="POTATO_INHIBITOR"/>
    <property type="match status" value="1"/>
</dbReference>
<evidence type="ECO:0000313" key="5">
    <source>
        <dbReference type="EMBL" id="CAF1240489.1"/>
    </source>
</evidence>
<protein>
    <submittedName>
        <fullName evidence="6">Uncharacterized protein</fullName>
    </submittedName>
</protein>
<keyword evidence="3" id="KW-0722">Serine protease inhibitor</keyword>
<dbReference type="PANTHER" id="PTHR33091">
    <property type="entry name" value="PROTEIN, PUTATIVE, EXPRESSED-RELATED"/>
    <property type="match status" value="1"/>
</dbReference>
<evidence type="ECO:0000313" key="7">
    <source>
        <dbReference type="EMBL" id="CAF3931233.1"/>
    </source>
</evidence>
<dbReference type="Proteomes" id="UP000663845">
    <property type="component" value="Unassembled WGS sequence"/>
</dbReference>
<evidence type="ECO:0000256" key="1">
    <source>
        <dbReference type="ARBA" id="ARBA00008210"/>
    </source>
</evidence>
<reference evidence="6" key="1">
    <citation type="submission" date="2021-02" db="EMBL/GenBank/DDBJ databases">
        <authorList>
            <person name="Nowell W R."/>
        </authorList>
    </citation>
    <scope>NUCLEOTIDE SEQUENCE</scope>
</reference>